<keyword evidence="7" id="KW-0418">Kinase</keyword>
<dbReference type="GO" id="GO:0016301">
    <property type="term" value="F:kinase activity"/>
    <property type="evidence" value="ECO:0007669"/>
    <property type="project" value="UniProtKB-KW"/>
</dbReference>
<gene>
    <name evidence="14" type="ORF">ING2E5A_1716</name>
</gene>
<comment type="similarity">
    <text evidence="2">Belongs to the HPPK family.</text>
</comment>
<dbReference type="GO" id="GO:0003848">
    <property type="term" value="F:2-amino-4-hydroxy-6-hydroxymethyldihydropteridine diphosphokinase activity"/>
    <property type="evidence" value="ECO:0007669"/>
    <property type="project" value="UniProtKB-EC"/>
</dbReference>
<proteinExistence type="inferred from homology"/>
<dbReference type="STRING" id="1642646.ING2E5A_1716"/>
<evidence type="ECO:0000256" key="5">
    <source>
        <dbReference type="ARBA" id="ARBA00022679"/>
    </source>
</evidence>
<protein>
    <recommendedName>
        <fullName evidence="4">2-amino-4-hydroxy-6-hydroxymethyldihydropteridine pyrophosphokinase</fullName>
        <ecNumber evidence="3">2.7.6.3</ecNumber>
    </recommendedName>
    <alternativeName>
        <fullName evidence="11">6-hydroxymethyl-7,8-dihydropterin pyrophosphokinase</fullName>
    </alternativeName>
    <alternativeName>
        <fullName evidence="12">7,8-dihydro-6-hydroxymethylpterin-pyrophosphokinase</fullName>
    </alternativeName>
</protein>
<evidence type="ECO:0000256" key="8">
    <source>
        <dbReference type="ARBA" id="ARBA00022840"/>
    </source>
</evidence>
<evidence type="ECO:0000256" key="3">
    <source>
        <dbReference type="ARBA" id="ARBA00013253"/>
    </source>
</evidence>
<keyword evidence="8" id="KW-0067">ATP-binding</keyword>
<keyword evidence="5" id="KW-0808">Transferase</keyword>
<evidence type="ECO:0000256" key="7">
    <source>
        <dbReference type="ARBA" id="ARBA00022777"/>
    </source>
</evidence>
<dbReference type="AlphaFoldDB" id="A0A1G4G7P7"/>
<evidence type="ECO:0000256" key="1">
    <source>
        <dbReference type="ARBA" id="ARBA00005051"/>
    </source>
</evidence>
<dbReference type="InterPro" id="IPR000550">
    <property type="entry name" value="Hppk"/>
</dbReference>
<comment type="pathway">
    <text evidence="1">Cofactor biosynthesis; tetrahydrofolate biosynthesis; 2-amino-4-hydroxy-6-hydroxymethyl-7,8-dihydropteridine diphosphate from 7,8-dihydroneopterin triphosphate: step 4/4.</text>
</comment>
<dbReference type="Pfam" id="PF01288">
    <property type="entry name" value="HPPK"/>
    <property type="match status" value="1"/>
</dbReference>
<dbReference type="SUPFAM" id="SSF55083">
    <property type="entry name" value="6-hydroxymethyl-7,8-dihydropterin pyrophosphokinase, HPPK"/>
    <property type="match status" value="1"/>
</dbReference>
<evidence type="ECO:0000313" key="14">
    <source>
        <dbReference type="EMBL" id="SCM58227.1"/>
    </source>
</evidence>
<reference evidence="14 15" key="1">
    <citation type="submission" date="2016-08" db="EMBL/GenBank/DDBJ databases">
        <authorList>
            <person name="Seilhamer J.J."/>
        </authorList>
    </citation>
    <scope>NUCLEOTIDE SEQUENCE [LARGE SCALE GENOMIC DNA]</scope>
    <source>
        <strain evidence="14">ING2-E5A</strain>
    </source>
</reference>
<keyword evidence="9" id="KW-0289">Folate biosynthesis</keyword>
<evidence type="ECO:0000256" key="12">
    <source>
        <dbReference type="ARBA" id="ARBA00033413"/>
    </source>
</evidence>
<feature type="domain" description="7,8-dihydro-6-hydroxymethylpterin-pyrophosphokinase" evidence="13">
    <location>
        <begin position="6"/>
        <end position="121"/>
    </location>
</feature>
<dbReference type="PANTHER" id="PTHR43071">
    <property type="entry name" value="2-AMINO-4-HYDROXY-6-HYDROXYMETHYLDIHYDROPTERIDINE PYROPHOSPHOKINASE"/>
    <property type="match status" value="1"/>
</dbReference>
<evidence type="ECO:0000256" key="10">
    <source>
        <dbReference type="ARBA" id="ARBA00029409"/>
    </source>
</evidence>
<dbReference type="EC" id="2.7.6.3" evidence="3"/>
<accession>A0A1G4G7P7</accession>
<dbReference type="Gene3D" id="3.30.70.560">
    <property type="entry name" value="7,8-Dihydro-6-hydroxymethylpterin-pyrophosphokinase HPPK"/>
    <property type="match status" value="1"/>
</dbReference>
<name>A0A1G4G7P7_9BACT</name>
<comment type="function">
    <text evidence="10">Catalyzes the transfer of pyrophosphate from adenosine triphosphate (ATP) to 6-hydroxymethyl-7,8-dihydropterin, an enzymatic step in folate biosynthesis pathway.</text>
</comment>
<dbReference type="KEGG" id="pmuc:ING2E5A_1716"/>
<dbReference type="GO" id="GO:0046656">
    <property type="term" value="P:folic acid biosynthetic process"/>
    <property type="evidence" value="ECO:0007669"/>
    <property type="project" value="UniProtKB-KW"/>
</dbReference>
<dbReference type="GO" id="GO:0005524">
    <property type="term" value="F:ATP binding"/>
    <property type="evidence" value="ECO:0007669"/>
    <property type="project" value="UniProtKB-KW"/>
</dbReference>
<evidence type="ECO:0000256" key="9">
    <source>
        <dbReference type="ARBA" id="ARBA00022909"/>
    </source>
</evidence>
<dbReference type="InterPro" id="IPR035907">
    <property type="entry name" value="Hppk_sf"/>
</dbReference>
<organism evidence="14 15">
    <name type="scientific">Petrimonas mucosa</name>
    <dbReference type="NCBI Taxonomy" id="1642646"/>
    <lineage>
        <taxon>Bacteria</taxon>
        <taxon>Pseudomonadati</taxon>
        <taxon>Bacteroidota</taxon>
        <taxon>Bacteroidia</taxon>
        <taxon>Bacteroidales</taxon>
        <taxon>Dysgonomonadaceae</taxon>
        <taxon>Petrimonas</taxon>
    </lineage>
</organism>
<dbReference type="PANTHER" id="PTHR43071:SF1">
    <property type="entry name" value="2-AMINO-4-HYDROXY-6-HYDROXYMETHYLDIHYDROPTERIDINE PYROPHOSPHOKINASE"/>
    <property type="match status" value="1"/>
</dbReference>
<evidence type="ECO:0000259" key="13">
    <source>
        <dbReference type="Pfam" id="PF01288"/>
    </source>
</evidence>
<evidence type="ECO:0000256" key="11">
    <source>
        <dbReference type="ARBA" id="ARBA00029766"/>
    </source>
</evidence>
<keyword evidence="6" id="KW-0547">Nucleotide-binding</keyword>
<dbReference type="Proteomes" id="UP000178485">
    <property type="component" value="Chromosome i"/>
</dbReference>
<evidence type="ECO:0000256" key="2">
    <source>
        <dbReference type="ARBA" id="ARBA00005810"/>
    </source>
</evidence>
<sequence length="123" mass="14162">MVKILVSLGSNIYSKQNIDRARRMLAYYFPDVVFTQSIITTASDGKYPFPFRNVLAVFHSDLPLDEVIQKLKMIEFAMGRQPRDKDAGKVIIDIDLLQYGDEIVRPDDYERAYVQSLLTQLIS</sequence>
<evidence type="ECO:0000313" key="15">
    <source>
        <dbReference type="Proteomes" id="UP000178485"/>
    </source>
</evidence>
<dbReference type="RefSeq" id="WP_083373265.1">
    <property type="nucleotide sequence ID" value="NZ_DUQN01000129.1"/>
</dbReference>
<dbReference type="UniPathway" id="UPA00077">
    <property type="reaction ID" value="UER00155"/>
</dbReference>
<evidence type="ECO:0000256" key="6">
    <source>
        <dbReference type="ARBA" id="ARBA00022741"/>
    </source>
</evidence>
<evidence type="ECO:0000256" key="4">
    <source>
        <dbReference type="ARBA" id="ARBA00016218"/>
    </source>
</evidence>
<keyword evidence="15" id="KW-1185">Reference proteome</keyword>
<dbReference type="GO" id="GO:0046654">
    <property type="term" value="P:tetrahydrofolate biosynthetic process"/>
    <property type="evidence" value="ECO:0007669"/>
    <property type="project" value="UniProtKB-UniPathway"/>
</dbReference>
<dbReference type="EMBL" id="LT608328">
    <property type="protein sequence ID" value="SCM58227.1"/>
    <property type="molecule type" value="Genomic_DNA"/>
</dbReference>